<accession>A0A934IIZ2</accession>
<evidence type="ECO:0000259" key="3">
    <source>
        <dbReference type="Pfam" id="PF01464"/>
    </source>
</evidence>
<keyword evidence="5" id="KW-1185">Reference proteome</keyword>
<reference evidence="4" key="1">
    <citation type="submission" date="2020-12" db="EMBL/GenBank/DDBJ databases">
        <title>Bacterial taxonomy.</title>
        <authorList>
            <person name="Pan X."/>
        </authorList>
    </citation>
    <scope>NUCLEOTIDE SEQUENCE</scope>
    <source>
        <strain evidence="4">KCTC 52957</strain>
    </source>
</reference>
<dbReference type="AlphaFoldDB" id="A0A934IIZ2"/>
<dbReference type="Pfam" id="PF01464">
    <property type="entry name" value="SLT"/>
    <property type="match status" value="1"/>
</dbReference>
<evidence type="ECO:0000313" key="4">
    <source>
        <dbReference type="EMBL" id="MBJ3762794.1"/>
    </source>
</evidence>
<dbReference type="EMBL" id="JAEKPD010000007">
    <property type="protein sequence ID" value="MBJ3762794.1"/>
    <property type="molecule type" value="Genomic_DNA"/>
</dbReference>
<organism evidence="4 5">
    <name type="scientific">Palleronia pontilimi</name>
    <dbReference type="NCBI Taxonomy" id="1964209"/>
    <lineage>
        <taxon>Bacteria</taxon>
        <taxon>Pseudomonadati</taxon>
        <taxon>Pseudomonadota</taxon>
        <taxon>Alphaproteobacteria</taxon>
        <taxon>Rhodobacterales</taxon>
        <taxon>Roseobacteraceae</taxon>
        <taxon>Palleronia</taxon>
    </lineage>
</organism>
<proteinExistence type="inferred from homology"/>
<dbReference type="Proteomes" id="UP000642488">
    <property type="component" value="Unassembled WGS sequence"/>
</dbReference>
<comment type="caution">
    <text evidence="4">The sequence shown here is derived from an EMBL/GenBank/DDBJ whole genome shotgun (WGS) entry which is preliminary data.</text>
</comment>
<name>A0A934IIZ2_9RHOB</name>
<feature type="domain" description="Transglycosylase SLT" evidence="3">
    <location>
        <begin position="84"/>
        <end position="156"/>
    </location>
</feature>
<keyword evidence="2" id="KW-0732">Signal</keyword>
<sequence>MIRAIALCLACVALPAWAEHVRPKARPTLDPIPVTRWDHRAESERWSRAGLQALKSHGAPLVEMDPRDIAAWCPGYRNAPLEDRRAFWVGFLSALAKYESTHKPSAVGGGGKWFGLLQIAPATARAYDCRAGTGEALKNGPANLSCAIRIMSETVGRDGVVHAREPRWSGVSADWGPMRSAVKRQDMRNWLRGQEYCQMQTSLRPKPRPAPEELVMGPVRKLIRSQARPELATLRRFTETRPF</sequence>
<gene>
    <name evidence="4" type="ORF">ILP92_08555</name>
</gene>
<dbReference type="RefSeq" id="WP_198915962.1">
    <property type="nucleotide sequence ID" value="NZ_JAEKPD010000007.1"/>
</dbReference>
<feature type="chain" id="PRO_5036783078" evidence="2">
    <location>
        <begin position="19"/>
        <end position="243"/>
    </location>
</feature>
<protein>
    <submittedName>
        <fullName evidence="4">Transglycosylase SLT domain-containing protein</fullName>
    </submittedName>
</protein>
<comment type="similarity">
    <text evidence="1">Belongs to the virb1 family.</text>
</comment>
<evidence type="ECO:0000256" key="2">
    <source>
        <dbReference type="SAM" id="SignalP"/>
    </source>
</evidence>
<evidence type="ECO:0000313" key="5">
    <source>
        <dbReference type="Proteomes" id="UP000642488"/>
    </source>
</evidence>
<dbReference type="SUPFAM" id="SSF53955">
    <property type="entry name" value="Lysozyme-like"/>
    <property type="match status" value="1"/>
</dbReference>
<dbReference type="InterPro" id="IPR008258">
    <property type="entry name" value="Transglycosylase_SLT_dom_1"/>
</dbReference>
<feature type="signal peptide" evidence="2">
    <location>
        <begin position="1"/>
        <end position="18"/>
    </location>
</feature>
<evidence type="ECO:0000256" key="1">
    <source>
        <dbReference type="ARBA" id="ARBA00009387"/>
    </source>
</evidence>
<dbReference type="InterPro" id="IPR023346">
    <property type="entry name" value="Lysozyme-like_dom_sf"/>
</dbReference>